<dbReference type="SUPFAM" id="SSF48498">
    <property type="entry name" value="Tetracyclin repressor-like, C-terminal domain"/>
    <property type="match status" value="1"/>
</dbReference>
<dbReference type="AlphaFoldDB" id="A0A5N0EM70"/>
<dbReference type="InterPro" id="IPR050109">
    <property type="entry name" value="HTH-type_TetR-like_transc_reg"/>
</dbReference>
<evidence type="ECO:0000259" key="5">
    <source>
        <dbReference type="PROSITE" id="PS50977"/>
    </source>
</evidence>
<dbReference type="EMBL" id="VXLC01000001">
    <property type="protein sequence ID" value="KAA8890497.1"/>
    <property type="molecule type" value="Genomic_DNA"/>
</dbReference>
<evidence type="ECO:0000256" key="4">
    <source>
        <dbReference type="PROSITE-ProRule" id="PRU00335"/>
    </source>
</evidence>
<feature type="domain" description="HTH tetR-type" evidence="5">
    <location>
        <begin position="91"/>
        <end position="151"/>
    </location>
</feature>
<dbReference type="Gene3D" id="1.10.357.10">
    <property type="entry name" value="Tetracycline Repressor, domain 2"/>
    <property type="match status" value="1"/>
</dbReference>
<keyword evidence="1" id="KW-0805">Transcription regulation</keyword>
<dbReference type="Gene3D" id="1.10.10.60">
    <property type="entry name" value="Homeodomain-like"/>
    <property type="match status" value="1"/>
</dbReference>
<dbReference type="GO" id="GO:0000976">
    <property type="term" value="F:transcription cis-regulatory region binding"/>
    <property type="evidence" value="ECO:0007669"/>
    <property type="project" value="TreeGrafter"/>
</dbReference>
<evidence type="ECO:0000256" key="2">
    <source>
        <dbReference type="ARBA" id="ARBA00023125"/>
    </source>
</evidence>
<protein>
    <submittedName>
        <fullName evidence="6">TetR/AcrR family transcriptional regulator</fullName>
    </submittedName>
</protein>
<proteinExistence type="predicted"/>
<dbReference type="PANTHER" id="PTHR30055:SF151">
    <property type="entry name" value="TRANSCRIPTIONAL REGULATORY PROTEIN"/>
    <property type="match status" value="1"/>
</dbReference>
<dbReference type="Proteomes" id="UP000323876">
    <property type="component" value="Unassembled WGS sequence"/>
</dbReference>
<name>A0A5N0EM70_9NOCA</name>
<reference evidence="6 7" key="1">
    <citation type="submission" date="2019-09" db="EMBL/GenBank/DDBJ databases">
        <authorList>
            <person name="Wang X."/>
        </authorList>
    </citation>
    <scope>NUCLEOTIDE SEQUENCE [LARGE SCALE GENOMIC DNA]</scope>
    <source>
        <strain evidence="6 7">CICC 11023</strain>
    </source>
</reference>
<dbReference type="OrthoDB" id="3818006at2"/>
<dbReference type="SUPFAM" id="SSF46689">
    <property type="entry name" value="Homeodomain-like"/>
    <property type="match status" value="1"/>
</dbReference>
<dbReference type="GO" id="GO:0045892">
    <property type="term" value="P:negative regulation of DNA-templated transcription"/>
    <property type="evidence" value="ECO:0007669"/>
    <property type="project" value="InterPro"/>
</dbReference>
<feature type="DNA-binding region" description="H-T-H motif" evidence="4">
    <location>
        <begin position="114"/>
        <end position="133"/>
    </location>
</feature>
<organism evidence="6 7">
    <name type="scientific">Nocardia colli</name>
    <dbReference type="NCBI Taxonomy" id="2545717"/>
    <lineage>
        <taxon>Bacteria</taxon>
        <taxon>Bacillati</taxon>
        <taxon>Actinomycetota</taxon>
        <taxon>Actinomycetes</taxon>
        <taxon>Mycobacteriales</taxon>
        <taxon>Nocardiaceae</taxon>
        <taxon>Nocardia</taxon>
    </lineage>
</organism>
<keyword evidence="3" id="KW-0804">Transcription</keyword>
<dbReference type="Pfam" id="PF02909">
    <property type="entry name" value="TetR_C_1"/>
    <property type="match status" value="1"/>
</dbReference>
<dbReference type="InterPro" id="IPR009057">
    <property type="entry name" value="Homeodomain-like_sf"/>
</dbReference>
<accession>A0A5N0EM70</accession>
<comment type="caution">
    <text evidence="6">The sequence shown here is derived from an EMBL/GenBank/DDBJ whole genome shotgun (WGS) entry which is preliminary data.</text>
</comment>
<evidence type="ECO:0000256" key="3">
    <source>
        <dbReference type="ARBA" id="ARBA00023163"/>
    </source>
</evidence>
<evidence type="ECO:0000256" key="1">
    <source>
        <dbReference type="ARBA" id="ARBA00023015"/>
    </source>
</evidence>
<gene>
    <name evidence="6" type="ORF">F3087_04260</name>
</gene>
<keyword evidence="2 4" id="KW-0238">DNA-binding</keyword>
<dbReference type="GO" id="GO:0003700">
    <property type="term" value="F:DNA-binding transcription factor activity"/>
    <property type="evidence" value="ECO:0007669"/>
    <property type="project" value="TreeGrafter"/>
</dbReference>
<keyword evidence="7" id="KW-1185">Reference proteome</keyword>
<evidence type="ECO:0000313" key="7">
    <source>
        <dbReference type="Proteomes" id="UP000323876"/>
    </source>
</evidence>
<dbReference type="InterPro" id="IPR036271">
    <property type="entry name" value="Tet_transcr_reg_TetR-rel_C_sf"/>
</dbReference>
<sequence length="307" mass="33987">MTRTSVLRHSTIRIHQRFGLRVSIASIGNSLLTVLRTSFCYCEQCTHHFYVFASANIVRYCGWQPKGVDVAVEKQVGSVWTRPRKGREQPALTREQIVAEAVALLDAEGMEALTMRQLGARLNAGATSLYRHVANRDELIELVVDEVYGEIRVPEIADPAAWRTATADCAESLRAMITRHPWMASTLGQVGLSYLGPNVMRLNDGLVGLFEAGGFPAAETSDAISAVMSYVVGMGIAEAAWLALLARSGQTEQEFVAQLRPAAEEAAKDYPRFQQDEDWDTDPVERRDRKFRYGLDRVLDGLGARLG</sequence>
<dbReference type="InterPro" id="IPR004111">
    <property type="entry name" value="Repressor_TetR_C"/>
</dbReference>
<dbReference type="Pfam" id="PF00440">
    <property type="entry name" value="TetR_N"/>
    <property type="match status" value="1"/>
</dbReference>
<dbReference type="PROSITE" id="PS50977">
    <property type="entry name" value="HTH_TETR_2"/>
    <property type="match status" value="1"/>
</dbReference>
<dbReference type="PANTHER" id="PTHR30055">
    <property type="entry name" value="HTH-TYPE TRANSCRIPTIONAL REGULATOR RUTR"/>
    <property type="match status" value="1"/>
</dbReference>
<dbReference type="InterPro" id="IPR001647">
    <property type="entry name" value="HTH_TetR"/>
</dbReference>
<evidence type="ECO:0000313" key="6">
    <source>
        <dbReference type="EMBL" id="KAA8890497.1"/>
    </source>
</evidence>